<evidence type="ECO:0000256" key="1">
    <source>
        <dbReference type="ARBA" id="ARBA00004141"/>
    </source>
</evidence>
<feature type="transmembrane region" description="Helical" evidence="6">
    <location>
        <begin position="572"/>
        <end position="593"/>
    </location>
</feature>
<comment type="subcellular location">
    <subcellularLocation>
        <location evidence="1">Membrane</location>
        <topology evidence="1">Multi-pass membrane protein</topology>
    </subcellularLocation>
</comment>
<feature type="transmembrane region" description="Helical" evidence="6">
    <location>
        <begin position="151"/>
        <end position="172"/>
    </location>
</feature>
<keyword evidence="2 6" id="KW-0812">Transmembrane</keyword>
<protein>
    <recommendedName>
        <fullName evidence="11">Peptidase M1 membrane alanine aminopeptidase domain-containing protein</fullName>
    </recommendedName>
</protein>
<evidence type="ECO:0000313" key="9">
    <source>
        <dbReference type="EMBL" id="GHB58491.1"/>
    </source>
</evidence>
<keyword evidence="10" id="KW-1185">Reference proteome</keyword>
<evidence type="ECO:0000256" key="4">
    <source>
        <dbReference type="ARBA" id="ARBA00023136"/>
    </source>
</evidence>
<feature type="transmembrane region" description="Helical" evidence="6">
    <location>
        <begin position="252"/>
        <end position="274"/>
    </location>
</feature>
<dbReference type="GO" id="GO:0008270">
    <property type="term" value="F:zinc ion binding"/>
    <property type="evidence" value="ECO:0007669"/>
    <property type="project" value="InterPro"/>
</dbReference>
<feature type="transmembrane region" description="Helical" evidence="6">
    <location>
        <begin position="60"/>
        <end position="81"/>
    </location>
</feature>
<evidence type="ECO:0000256" key="5">
    <source>
        <dbReference type="SAM" id="MobiDB-lite"/>
    </source>
</evidence>
<dbReference type="Proteomes" id="UP000598271">
    <property type="component" value="Unassembled WGS sequence"/>
</dbReference>
<feature type="domain" description="Peptidase M1 membrane alanine aminopeptidase" evidence="7">
    <location>
        <begin position="880"/>
        <end position="1060"/>
    </location>
</feature>
<evidence type="ECO:0000256" key="2">
    <source>
        <dbReference type="ARBA" id="ARBA00022692"/>
    </source>
</evidence>
<feature type="domain" description="ABC-2 type transporter transmembrane" evidence="8">
    <location>
        <begin position="58"/>
        <end position="196"/>
    </location>
</feature>
<reference evidence="9 10" key="1">
    <citation type="journal article" date="2014" name="Int. J. Syst. Evol. Microbiol.">
        <title>Complete genome sequence of Corynebacterium casei LMG S-19264T (=DSM 44701T), isolated from a smear-ripened cheese.</title>
        <authorList>
            <consortium name="US DOE Joint Genome Institute (JGI-PGF)"/>
            <person name="Walter F."/>
            <person name="Albersmeier A."/>
            <person name="Kalinowski J."/>
            <person name="Ruckert C."/>
        </authorList>
    </citation>
    <scope>NUCLEOTIDE SEQUENCE [LARGE SCALE GENOMIC DNA]</scope>
    <source>
        <strain evidence="9 10">KCTC 12866</strain>
    </source>
</reference>
<feature type="transmembrane region" description="Helical" evidence="6">
    <location>
        <begin position="418"/>
        <end position="442"/>
    </location>
</feature>
<evidence type="ECO:0000259" key="7">
    <source>
        <dbReference type="Pfam" id="PF01433"/>
    </source>
</evidence>
<name>A0A8J3D243_9BACT</name>
<feature type="transmembrane region" description="Helical" evidence="6">
    <location>
        <begin position="102"/>
        <end position="131"/>
    </location>
</feature>
<dbReference type="GO" id="GO:0016020">
    <property type="term" value="C:membrane"/>
    <property type="evidence" value="ECO:0007669"/>
    <property type="project" value="UniProtKB-SubCell"/>
</dbReference>
<dbReference type="Pfam" id="PF01433">
    <property type="entry name" value="Peptidase_M1"/>
    <property type="match status" value="1"/>
</dbReference>
<evidence type="ECO:0000259" key="8">
    <source>
        <dbReference type="Pfam" id="PF12698"/>
    </source>
</evidence>
<comment type="caution">
    <text evidence="9">The sequence shown here is derived from an EMBL/GenBank/DDBJ whole genome shotgun (WGS) entry which is preliminary data.</text>
</comment>
<dbReference type="EMBL" id="BMXF01000001">
    <property type="protein sequence ID" value="GHB58491.1"/>
    <property type="molecule type" value="Genomic_DNA"/>
</dbReference>
<dbReference type="RefSeq" id="WP_189563231.1">
    <property type="nucleotide sequence ID" value="NZ_BMXF01000001.1"/>
</dbReference>
<feature type="transmembrane region" description="Helical" evidence="6">
    <location>
        <begin position="360"/>
        <end position="382"/>
    </location>
</feature>
<dbReference type="InterPro" id="IPR013525">
    <property type="entry name" value="ABC2_TM"/>
</dbReference>
<feature type="transmembrane region" description="Helical" evidence="6">
    <location>
        <begin position="329"/>
        <end position="348"/>
    </location>
</feature>
<feature type="region of interest" description="Disordered" evidence="5">
    <location>
        <begin position="1191"/>
        <end position="1217"/>
    </location>
</feature>
<feature type="compositionally biased region" description="Basic and acidic residues" evidence="5">
    <location>
        <begin position="1197"/>
        <end position="1206"/>
    </location>
</feature>
<dbReference type="GO" id="GO:0140359">
    <property type="term" value="F:ABC-type transporter activity"/>
    <property type="evidence" value="ECO:0007669"/>
    <property type="project" value="InterPro"/>
</dbReference>
<feature type="transmembrane region" description="Helical" evidence="6">
    <location>
        <begin position="184"/>
        <end position="205"/>
    </location>
</feature>
<proteinExistence type="predicted"/>
<dbReference type="Gene3D" id="1.10.390.10">
    <property type="entry name" value="Neutral Protease Domain 2"/>
    <property type="match status" value="1"/>
</dbReference>
<keyword evidence="4 6" id="KW-0472">Membrane</keyword>
<dbReference type="GO" id="GO:0008237">
    <property type="term" value="F:metallopeptidase activity"/>
    <property type="evidence" value="ECO:0007669"/>
    <property type="project" value="InterPro"/>
</dbReference>
<evidence type="ECO:0000313" key="10">
    <source>
        <dbReference type="Proteomes" id="UP000598271"/>
    </source>
</evidence>
<evidence type="ECO:0000256" key="3">
    <source>
        <dbReference type="ARBA" id="ARBA00022989"/>
    </source>
</evidence>
<feature type="transmembrane region" description="Helical" evidence="6">
    <location>
        <begin position="20"/>
        <end position="40"/>
    </location>
</feature>
<accession>A0A8J3D243</accession>
<sequence>MLLEIIRFELNYRKKRPATYIYFAIIFLLCFFYATSKYVVIGGGAGGQLKENSPYNIAQVMAIMTYAMTFITSAMMGVPILRDFEHKTESLMFSTPVSKFDYLFGRFIGSFIVTVLIFCAVWLALMLGFAVGKHLPWEPSWYAKELLPFNFWHYIQPFLTLALTNIFIQAAIYFAAGTLSRQTIVIYLQGIVLLVLYQIAGTILGDIENKPLAAMLDPFGFQAFDNYTEYWTPAQKNTQLVPLQGVLLWNRLVWMGVAVLILAGTYFGFSFSVVRKSWRKTKAVVAEKARFNPESIRIPLVQQILTSGSYLKMMWKQAIFYAKTTMKDVPFIGIVGVGLINLIVSAFYFGKMYGTSSYPITANVLGLLGEFDIFFFVIIVFYSGELIWRERAVSMNLIMDALPIPDWVNLAAKFIAMLLLYTGILLVLILMGMAVQTAMGYYNYEVGLYFKSLFTSTMSFLVAYTLLAFFVQVMANSKFVGYALMFLFFIVMITMGAMGIRHPLVVFNSGGLGDYSDMNRFGHFFARFSWLKLYWFGFVAVLFVLAVVFAVRGTDSILQTRLRLGRNRLTRPILVTAFAALILTIGTGFFVYYNTNKLNDYYTSEEREQRQVDYEKTLKQYERVPQPKIVESNLKVEIYPSTRDFTAEGFYWLKNKTAKSLADVHIQEAIQNDVETDYLRFGNGGAKVNKEWKKFGYTIYRLAKPLAPGDSVKMEFKVNFTTKGFTSGGGNTDIVNNGTFFNNGYFPSLGYEEGGELSSDDLRRKYKLPEKERMMEQDDPRGLSQNLFGDDADYIRFKMVIGTAPDQTAIAPGYLKKEWTENGRRYFDYEMDVPMVNFYSIVSARYEVKRDVWKNSNGQPVKLEIYYNKGHEYNLDKMMTSMKKALTYYSKNYAPFQFRQMRIMEFPRYSSFAQSFANTVPFSEGIGFIQKISDPDEDLDMPFYVTAHEVAHQWWGHQVPEASVKGNAMLSESQSQYSALMVMKQSFPPEIMQKFLKYEMDSYLGGRSSESKKEQPMALTEGQQYIHYRKASVIMYALQDYIGEDKVNAALRTFLAEWKYPGPDSKNKRYPTSRDLIGYFRAETPDSLKYLINDWFETITLYENKATEATYVKKNDKQYEVTLKFTSEMFRADSAGNERPLPLNTQWFDVGVYGKNKDGEDKLLYLQKHKVTKKENTVKVMVSEKPTKAGIDPINKLIDRHPDDNTKSVSEAGGENS</sequence>
<dbReference type="InterPro" id="IPR027268">
    <property type="entry name" value="Peptidase_M4/M1_CTD_sf"/>
</dbReference>
<evidence type="ECO:0000256" key="6">
    <source>
        <dbReference type="SAM" id="Phobius"/>
    </source>
</evidence>
<dbReference type="InterPro" id="IPR014782">
    <property type="entry name" value="Peptidase_M1_dom"/>
</dbReference>
<evidence type="ECO:0008006" key="11">
    <source>
        <dbReference type="Google" id="ProtNLM"/>
    </source>
</evidence>
<dbReference type="AlphaFoldDB" id="A0A8J3D243"/>
<dbReference type="SUPFAM" id="SSF55486">
    <property type="entry name" value="Metalloproteases ('zincins'), catalytic domain"/>
    <property type="match status" value="1"/>
</dbReference>
<organism evidence="9 10">
    <name type="scientific">Persicitalea jodogahamensis</name>
    <dbReference type="NCBI Taxonomy" id="402147"/>
    <lineage>
        <taxon>Bacteria</taxon>
        <taxon>Pseudomonadati</taxon>
        <taxon>Bacteroidota</taxon>
        <taxon>Cytophagia</taxon>
        <taxon>Cytophagales</taxon>
        <taxon>Spirosomataceae</taxon>
        <taxon>Persicitalea</taxon>
    </lineage>
</organism>
<feature type="transmembrane region" description="Helical" evidence="6">
    <location>
        <begin position="448"/>
        <end position="467"/>
    </location>
</feature>
<feature type="transmembrane region" description="Helical" evidence="6">
    <location>
        <begin position="533"/>
        <end position="551"/>
    </location>
</feature>
<dbReference type="Pfam" id="PF12698">
    <property type="entry name" value="ABC2_membrane_3"/>
    <property type="match status" value="1"/>
</dbReference>
<keyword evidence="3 6" id="KW-1133">Transmembrane helix</keyword>
<feature type="transmembrane region" description="Helical" evidence="6">
    <location>
        <begin position="479"/>
        <end position="500"/>
    </location>
</feature>
<gene>
    <name evidence="9" type="ORF">GCM10007390_09970</name>
</gene>